<gene>
    <name evidence="1" type="ORF">S03H2_01787</name>
</gene>
<dbReference type="AlphaFoldDB" id="X1FMS5"/>
<sequence length="92" mass="10075">MFEQNRSIFGINKNVLSLGWVSLFTDMSSQMIFPLIPLFLANVLGVGKEVIGLIEGTAESTASILKVFSGWISDRLGKRKGLVFVGYTFSNA</sequence>
<evidence type="ECO:0008006" key="2">
    <source>
        <dbReference type="Google" id="ProtNLM"/>
    </source>
</evidence>
<protein>
    <recommendedName>
        <fullName evidence="2">Major facilitator superfamily (MFS) profile domain-containing protein</fullName>
    </recommendedName>
</protein>
<dbReference type="SUPFAM" id="SSF103473">
    <property type="entry name" value="MFS general substrate transporter"/>
    <property type="match status" value="1"/>
</dbReference>
<proteinExistence type="predicted"/>
<dbReference type="EMBL" id="BARU01000549">
    <property type="protein sequence ID" value="GAH22063.1"/>
    <property type="molecule type" value="Genomic_DNA"/>
</dbReference>
<dbReference type="InterPro" id="IPR036259">
    <property type="entry name" value="MFS_trans_sf"/>
</dbReference>
<dbReference type="GO" id="GO:0022857">
    <property type="term" value="F:transmembrane transporter activity"/>
    <property type="evidence" value="ECO:0007669"/>
    <property type="project" value="InterPro"/>
</dbReference>
<comment type="caution">
    <text evidence="1">The sequence shown here is derived from an EMBL/GenBank/DDBJ whole genome shotgun (WGS) entry which is preliminary data.</text>
</comment>
<organism evidence="1">
    <name type="scientific">marine sediment metagenome</name>
    <dbReference type="NCBI Taxonomy" id="412755"/>
    <lineage>
        <taxon>unclassified sequences</taxon>
        <taxon>metagenomes</taxon>
        <taxon>ecological metagenomes</taxon>
    </lineage>
</organism>
<dbReference type="PANTHER" id="PTHR23518">
    <property type="entry name" value="C-METHYLTRANSFERASE"/>
    <property type="match status" value="1"/>
</dbReference>
<dbReference type="Pfam" id="PF07690">
    <property type="entry name" value="MFS_1"/>
    <property type="match status" value="1"/>
</dbReference>
<dbReference type="Gene3D" id="1.20.1250.20">
    <property type="entry name" value="MFS general substrate transporter like domains"/>
    <property type="match status" value="1"/>
</dbReference>
<dbReference type="InterPro" id="IPR011701">
    <property type="entry name" value="MFS"/>
</dbReference>
<reference evidence="1" key="1">
    <citation type="journal article" date="2014" name="Front. Microbiol.">
        <title>High frequency of phylogenetically diverse reductive dehalogenase-homologous genes in deep subseafloor sedimentary metagenomes.</title>
        <authorList>
            <person name="Kawai M."/>
            <person name="Futagami T."/>
            <person name="Toyoda A."/>
            <person name="Takaki Y."/>
            <person name="Nishi S."/>
            <person name="Hori S."/>
            <person name="Arai W."/>
            <person name="Tsubouchi T."/>
            <person name="Morono Y."/>
            <person name="Uchiyama I."/>
            <person name="Ito T."/>
            <person name="Fujiyama A."/>
            <person name="Inagaki F."/>
            <person name="Takami H."/>
        </authorList>
    </citation>
    <scope>NUCLEOTIDE SEQUENCE</scope>
    <source>
        <strain evidence="1">Expedition CK06-06</strain>
    </source>
</reference>
<name>X1FMS5_9ZZZZ</name>
<evidence type="ECO:0000313" key="1">
    <source>
        <dbReference type="EMBL" id="GAH22063.1"/>
    </source>
</evidence>
<accession>X1FMS5</accession>
<dbReference type="PANTHER" id="PTHR23518:SF2">
    <property type="entry name" value="MAJOR FACILITATOR SUPERFAMILY TRANSPORTER"/>
    <property type="match status" value="1"/>
</dbReference>